<feature type="domain" description="pPIWI-RE three-gene island" evidence="2">
    <location>
        <begin position="11"/>
        <end position="150"/>
    </location>
</feature>
<dbReference type="InterPro" id="IPR041191">
    <property type="entry name" value="pPIWI_RE_Y"/>
</dbReference>
<dbReference type="Proteomes" id="UP001585053">
    <property type="component" value="Unassembled WGS sequence"/>
</dbReference>
<feature type="domain" description="REase associating with pPIWI RE" evidence="1">
    <location>
        <begin position="247"/>
        <end position="363"/>
    </location>
</feature>
<evidence type="ECO:0000259" key="2">
    <source>
        <dbReference type="Pfam" id="PF18156"/>
    </source>
</evidence>
<dbReference type="Pfam" id="PF18156">
    <property type="entry name" value="pPIWI_RE_Y"/>
    <property type="match status" value="1"/>
</dbReference>
<organism evidence="3 4">
    <name type="scientific">Nocardiopsis alba</name>
    <dbReference type="NCBI Taxonomy" id="53437"/>
    <lineage>
        <taxon>Bacteria</taxon>
        <taxon>Bacillati</taxon>
        <taxon>Actinomycetota</taxon>
        <taxon>Actinomycetes</taxon>
        <taxon>Streptosporangiales</taxon>
        <taxon>Nocardiopsidaceae</taxon>
        <taxon>Nocardiopsis</taxon>
    </lineage>
</organism>
<gene>
    <name evidence="3" type="ORF">VSQ78_08955</name>
</gene>
<comment type="caution">
    <text evidence="3">The sequence shown here is derived from an EMBL/GenBank/DDBJ whole genome shotgun (WGS) entry which is preliminary data.</text>
</comment>
<accession>A0ABV5DTD1</accession>
<reference evidence="3 4" key="1">
    <citation type="submission" date="2024-01" db="EMBL/GenBank/DDBJ databases">
        <title>Genome mining of biosynthetic gene clusters to explore secondary metabolites of Streptomyces sp.</title>
        <authorList>
            <person name="Baig A."/>
            <person name="Ajitkumar Shintre N."/>
            <person name="Kumar H."/>
            <person name="Anbarasu A."/>
            <person name="Ramaiah S."/>
        </authorList>
    </citation>
    <scope>NUCLEOTIDE SEQUENCE [LARGE SCALE GENOMIC DNA]</scope>
    <source>
        <strain evidence="3 4">A01</strain>
    </source>
</reference>
<dbReference type="Pfam" id="PF18154">
    <property type="entry name" value="pPIWI_RE_REase"/>
    <property type="match status" value="1"/>
</dbReference>
<evidence type="ECO:0000313" key="4">
    <source>
        <dbReference type="Proteomes" id="UP001585053"/>
    </source>
</evidence>
<proteinExistence type="predicted"/>
<evidence type="ECO:0000313" key="3">
    <source>
        <dbReference type="EMBL" id="MFB8767829.1"/>
    </source>
</evidence>
<dbReference type="InterPro" id="IPR040828">
    <property type="entry name" value="pPIWI_RE_REase"/>
</dbReference>
<evidence type="ECO:0000259" key="1">
    <source>
        <dbReference type="Pfam" id="PF18154"/>
    </source>
</evidence>
<keyword evidence="4" id="KW-1185">Reference proteome</keyword>
<protein>
    <recommendedName>
        <fullName evidence="5">REase associating with pPIWI RE domain-containing protein</fullName>
    </recommendedName>
</protein>
<evidence type="ECO:0008006" key="5">
    <source>
        <dbReference type="Google" id="ProtNLM"/>
    </source>
</evidence>
<name>A0ABV5DTD1_9ACTN</name>
<sequence>MTDHFFTGERLLRLVATALIRMSRVREPRDPVYDSTVQRAYDHVVLECMRSGTPSPISVPDLVRWAASTPLGHWPIQIDASVPPETLLLDPHTRTPTQQCLEWAVSAKDAAGELFENEIMYNVLDLTRAREAPESYELFRRSVISDPVLTGQRRSELIADPALNFLDDEIRKSWQPVNPRHLHKGTYVPCARCGLLLVPKEDGGWFCELDRCSRSGPVRPAEPIDAAERTGVYQVERPLRTFITGPGLAEIDLEQALHDLDLGVQMWPDFDAYDLRVTFPHGPVWAIDVKDRANPALLGRGTRAFPIRPPHDRAFLVVPAYRFKDREDYARVFDHHLDDAMKGRVELLSDTALLTLAKEEINAHA</sequence>
<dbReference type="EMBL" id="JAYMRS010000002">
    <property type="protein sequence ID" value="MFB8767829.1"/>
    <property type="molecule type" value="Genomic_DNA"/>
</dbReference>
<dbReference type="RefSeq" id="WP_376737100.1">
    <property type="nucleotide sequence ID" value="NZ_JAYMRS010000002.1"/>
</dbReference>